<keyword evidence="2" id="KW-1185">Reference proteome</keyword>
<dbReference type="EMBL" id="PQXJ01000057">
    <property type="protein sequence ID" value="TGO66651.1"/>
    <property type="molecule type" value="Genomic_DNA"/>
</dbReference>
<sequence>MHFAFVYLSYVDSNNSIWEVTKLAGVNAETGEFLGFIEEDGSSAEGICMGSVNFKICASSSSNAKGPAMC</sequence>
<dbReference type="OrthoDB" id="10280044at2759"/>
<evidence type="ECO:0000313" key="1">
    <source>
        <dbReference type="EMBL" id="TGO66651.1"/>
    </source>
</evidence>
<proteinExistence type="predicted"/>
<dbReference type="Proteomes" id="UP000297452">
    <property type="component" value="Unassembled WGS sequence"/>
</dbReference>
<accession>A0A4Z1IZ33</accession>
<name>A0A4Z1IZ33_9HELO</name>
<protein>
    <submittedName>
        <fullName evidence="1">Uncharacterized protein</fullName>
    </submittedName>
</protein>
<dbReference type="AlphaFoldDB" id="A0A4Z1IZ33"/>
<comment type="caution">
    <text evidence="1">The sequence shown here is derived from an EMBL/GenBank/DDBJ whole genome shotgun (WGS) entry which is preliminary data.</text>
</comment>
<gene>
    <name evidence="1" type="ORF">BOTNAR_0057g00350</name>
</gene>
<reference evidence="1 2" key="1">
    <citation type="submission" date="2017-12" db="EMBL/GenBank/DDBJ databases">
        <title>Comparative genomics of Botrytis spp.</title>
        <authorList>
            <person name="Valero-Jimenez C.A."/>
            <person name="Tapia P."/>
            <person name="Veloso J."/>
            <person name="Silva-Moreno E."/>
            <person name="Staats M."/>
            <person name="Valdes J.H."/>
            <person name="Van Kan J.A.L."/>
        </authorList>
    </citation>
    <scope>NUCLEOTIDE SEQUENCE [LARGE SCALE GENOMIC DNA]</scope>
    <source>
        <strain evidence="1 2">MUCL2120</strain>
    </source>
</reference>
<organism evidence="1 2">
    <name type="scientific">Botryotinia narcissicola</name>
    <dbReference type="NCBI Taxonomy" id="278944"/>
    <lineage>
        <taxon>Eukaryota</taxon>
        <taxon>Fungi</taxon>
        <taxon>Dikarya</taxon>
        <taxon>Ascomycota</taxon>
        <taxon>Pezizomycotina</taxon>
        <taxon>Leotiomycetes</taxon>
        <taxon>Helotiales</taxon>
        <taxon>Sclerotiniaceae</taxon>
        <taxon>Botryotinia</taxon>
    </lineage>
</organism>
<evidence type="ECO:0000313" key="2">
    <source>
        <dbReference type="Proteomes" id="UP000297452"/>
    </source>
</evidence>